<dbReference type="SUPFAM" id="SSF81338">
    <property type="entry name" value="Aquaporin-like"/>
    <property type="match status" value="1"/>
</dbReference>
<dbReference type="PANTHER" id="PTHR19139">
    <property type="entry name" value="AQUAPORIN TRANSPORTER"/>
    <property type="match status" value="1"/>
</dbReference>
<dbReference type="InterPro" id="IPR000425">
    <property type="entry name" value="MIP"/>
</dbReference>
<protein>
    <recommendedName>
        <fullName evidence="12">Aquaporin Z</fullName>
    </recommendedName>
</protein>
<dbReference type="RefSeq" id="WP_213820040.1">
    <property type="nucleotide sequence ID" value="NZ_JAAMFI010000003.1"/>
</dbReference>
<dbReference type="Gene3D" id="1.20.1080.10">
    <property type="entry name" value="Glycerol uptake facilitator protein"/>
    <property type="match status" value="1"/>
</dbReference>
<dbReference type="InterPro" id="IPR022357">
    <property type="entry name" value="MIP_CS"/>
</dbReference>
<gene>
    <name evidence="10" type="ORF">G6R27_05310</name>
</gene>
<evidence type="ECO:0000256" key="7">
    <source>
        <dbReference type="ARBA" id="ARBA00023136"/>
    </source>
</evidence>
<evidence type="ECO:0000256" key="9">
    <source>
        <dbReference type="SAM" id="Phobius"/>
    </source>
</evidence>
<evidence type="ECO:0000256" key="2">
    <source>
        <dbReference type="ARBA" id="ARBA00006175"/>
    </source>
</evidence>
<name>A0ABS5QQI0_9LACO</name>
<dbReference type="PROSITE" id="PS00221">
    <property type="entry name" value="MIP"/>
    <property type="match status" value="1"/>
</dbReference>
<feature type="transmembrane region" description="Helical" evidence="9">
    <location>
        <begin position="210"/>
        <end position="231"/>
    </location>
</feature>
<comment type="similarity">
    <text evidence="2 8">Belongs to the MIP/aquaporin (TC 1.A.8) family.</text>
</comment>
<organism evidence="10 11">
    <name type="scientific">Fructobacillus papyriferae</name>
    <dbReference type="NCBI Taxonomy" id="2713171"/>
    <lineage>
        <taxon>Bacteria</taxon>
        <taxon>Bacillati</taxon>
        <taxon>Bacillota</taxon>
        <taxon>Bacilli</taxon>
        <taxon>Lactobacillales</taxon>
        <taxon>Lactobacillaceae</taxon>
        <taxon>Fructobacillus</taxon>
    </lineage>
</organism>
<dbReference type="PANTHER" id="PTHR19139:SF199">
    <property type="entry name" value="MIP17260P"/>
    <property type="match status" value="1"/>
</dbReference>
<dbReference type="Proteomes" id="UP001519418">
    <property type="component" value="Unassembled WGS sequence"/>
</dbReference>
<feature type="transmembrane region" description="Helical" evidence="9">
    <location>
        <begin position="138"/>
        <end position="160"/>
    </location>
</feature>
<dbReference type="Pfam" id="PF00230">
    <property type="entry name" value="MIP"/>
    <property type="match status" value="1"/>
</dbReference>
<dbReference type="EMBL" id="JAAMFI010000003">
    <property type="protein sequence ID" value="MBS9335443.1"/>
    <property type="molecule type" value="Genomic_DNA"/>
</dbReference>
<comment type="subcellular location">
    <subcellularLocation>
        <location evidence="1">Cell membrane</location>
        <topology evidence="1">Multi-pass membrane protein</topology>
    </subcellularLocation>
</comment>
<feature type="transmembrane region" description="Helical" evidence="9">
    <location>
        <begin position="79"/>
        <end position="105"/>
    </location>
</feature>
<evidence type="ECO:0000256" key="1">
    <source>
        <dbReference type="ARBA" id="ARBA00004651"/>
    </source>
</evidence>
<keyword evidence="4" id="KW-1003">Cell membrane</keyword>
<keyword evidence="7 9" id="KW-0472">Membrane</keyword>
<feature type="transmembrane region" description="Helical" evidence="9">
    <location>
        <begin position="12"/>
        <end position="31"/>
    </location>
</feature>
<keyword evidence="3 8" id="KW-0813">Transport</keyword>
<evidence type="ECO:0000256" key="8">
    <source>
        <dbReference type="RuleBase" id="RU000477"/>
    </source>
</evidence>
<evidence type="ECO:0000256" key="5">
    <source>
        <dbReference type="ARBA" id="ARBA00022692"/>
    </source>
</evidence>
<feature type="transmembrane region" description="Helical" evidence="9">
    <location>
        <begin position="167"/>
        <end position="190"/>
    </location>
</feature>
<dbReference type="InterPro" id="IPR034294">
    <property type="entry name" value="Aquaporin_transptr"/>
</dbReference>
<evidence type="ECO:0000256" key="4">
    <source>
        <dbReference type="ARBA" id="ARBA00022475"/>
    </source>
</evidence>
<evidence type="ECO:0000256" key="6">
    <source>
        <dbReference type="ARBA" id="ARBA00022989"/>
    </source>
</evidence>
<accession>A0ABS5QQI0</accession>
<sequence length="239" mass="25496">MRKYFAEVFGTAFLVIFSTVALVYVSTFQVGQMFDQVAVLALSLALMMFVFGPFADGGHFNPAVSLAAAMNKQITWKVFGFYVLSQIIGAIIGLFLSVSALIPVINTQMSSSSTGSTTTISAQKIYETLQPAASATSLPIALTIEAVFTFFLVFVTILAFKKMPKQAPVLAALAMMVSTFVAYPLTSGLLNPARALAPAIMTGLTSSAHVWYFLLIEILAAALAGLAVKYFSKNDEVAA</sequence>
<reference evidence="10 11" key="1">
    <citation type="submission" date="2020-02" db="EMBL/GenBank/DDBJ databases">
        <title>Fructobacillus sp. isolated from paper mulberry of Taiwan.</title>
        <authorList>
            <person name="Lin S.-T."/>
        </authorList>
    </citation>
    <scope>NUCLEOTIDE SEQUENCE [LARGE SCALE GENOMIC DNA]</scope>
    <source>
        <strain evidence="10 11">M1-10</strain>
    </source>
</reference>
<proteinExistence type="inferred from homology"/>
<comment type="caution">
    <text evidence="10">The sequence shown here is derived from an EMBL/GenBank/DDBJ whole genome shotgun (WGS) entry which is preliminary data.</text>
</comment>
<evidence type="ECO:0008006" key="12">
    <source>
        <dbReference type="Google" id="ProtNLM"/>
    </source>
</evidence>
<dbReference type="PRINTS" id="PR00783">
    <property type="entry name" value="MINTRINSICP"/>
</dbReference>
<keyword evidence="6 9" id="KW-1133">Transmembrane helix</keyword>
<feature type="transmembrane region" description="Helical" evidence="9">
    <location>
        <begin position="37"/>
        <end position="58"/>
    </location>
</feature>
<keyword evidence="11" id="KW-1185">Reference proteome</keyword>
<evidence type="ECO:0000256" key="3">
    <source>
        <dbReference type="ARBA" id="ARBA00022448"/>
    </source>
</evidence>
<evidence type="ECO:0000313" key="10">
    <source>
        <dbReference type="EMBL" id="MBS9335443.1"/>
    </source>
</evidence>
<keyword evidence="5 8" id="KW-0812">Transmembrane</keyword>
<dbReference type="InterPro" id="IPR023271">
    <property type="entry name" value="Aquaporin-like"/>
</dbReference>
<evidence type="ECO:0000313" key="11">
    <source>
        <dbReference type="Proteomes" id="UP001519418"/>
    </source>
</evidence>